<protein>
    <submittedName>
        <fullName evidence="1">Uncharacterized protein</fullName>
    </submittedName>
</protein>
<accession>A0A4C2A7Q6</accession>
<reference evidence="1 2" key="1">
    <citation type="journal article" date="2019" name="Commun. Biol.">
        <title>The bagworm genome reveals a unique fibroin gene that provides high tensile strength.</title>
        <authorList>
            <person name="Kono N."/>
            <person name="Nakamura H."/>
            <person name="Ohtoshi R."/>
            <person name="Tomita M."/>
            <person name="Numata K."/>
            <person name="Arakawa K."/>
        </authorList>
    </citation>
    <scope>NUCLEOTIDE SEQUENCE [LARGE SCALE GENOMIC DNA]</scope>
</reference>
<sequence>MTPATATASAYSAALSSIRMRTDGGLAVPPPLAHRSAIPLPCRHSRIPHTVLPHADAPSINCSGIGTSIQSFSQFRILLCSGGSCSHDLSRVLFETDYDSAYAWLLRRPGLVSRSALDSIFTDTVVAARKCACRVLCDPGRIPRPRDGRGPPSLLTAVPAFVRWPL</sequence>
<dbReference type="AlphaFoldDB" id="A0A4C2A7Q6"/>
<evidence type="ECO:0000313" key="1">
    <source>
        <dbReference type="EMBL" id="GBP95254.1"/>
    </source>
</evidence>
<dbReference type="Proteomes" id="UP000299102">
    <property type="component" value="Unassembled WGS sequence"/>
</dbReference>
<organism evidence="1 2">
    <name type="scientific">Eumeta variegata</name>
    <name type="common">Bagworm moth</name>
    <name type="synonym">Eumeta japonica</name>
    <dbReference type="NCBI Taxonomy" id="151549"/>
    <lineage>
        <taxon>Eukaryota</taxon>
        <taxon>Metazoa</taxon>
        <taxon>Ecdysozoa</taxon>
        <taxon>Arthropoda</taxon>
        <taxon>Hexapoda</taxon>
        <taxon>Insecta</taxon>
        <taxon>Pterygota</taxon>
        <taxon>Neoptera</taxon>
        <taxon>Endopterygota</taxon>
        <taxon>Lepidoptera</taxon>
        <taxon>Glossata</taxon>
        <taxon>Ditrysia</taxon>
        <taxon>Tineoidea</taxon>
        <taxon>Psychidae</taxon>
        <taxon>Oiketicinae</taxon>
        <taxon>Eumeta</taxon>
    </lineage>
</organism>
<comment type="caution">
    <text evidence="1">The sequence shown here is derived from an EMBL/GenBank/DDBJ whole genome shotgun (WGS) entry which is preliminary data.</text>
</comment>
<proteinExistence type="predicted"/>
<dbReference type="EMBL" id="BGZK01002604">
    <property type="protein sequence ID" value="GBP95254.1"/>
    <property type="molecule type" value="Genomic_DNA"/>
</dbReference>
<name>A0A4C2A7Q6_EUMVA</name>
<evidence type="ECO:0000313" key="2">
    <source>
        <dbReference type="Proteomes" id="UP000299102"/>
    </source>
</evidence>
<keyword evidence="2" id="KW-1185">Reference proteome</keyword>
<gene>
    <name evidence="1" type="ORF">EVAR_67204_1</name>
</gene>